<name>A0A9Q5HZM4_SANBA</name>
<gene>
    <name evidence="11" type="ORF">A7U60_g3946</name>
</gene>
<feature type="region of interest" description="Disordered" evidence="8">
    <location>
        <begin position="469"/>
        <end position="793"/>
    </location>
</feature>
<dbReference type="EMBL" id="LNZH02000168">
    <property type="protein sequence ID" value="OCB88851.1"/>
    <property type="molecule type" value="Genomic_DNA"/>
</dbReference>
<dbReference type="GO" id="GO:0006207">
    <property type="term" value="P:'de novo' pyrimidine nucleobase biosynthetic process"/>
    <property type="evidence" value="ECO:0007669"/>
    <property type="project" value="TreeGrafter"/>
</dbReference>
<dbReference type="GO" id="GO:0006221">
    <property type="term" value="P:pyrimidine nucleotide biosynthetic process"/>
    <property type="evidence" value="ECO:0007669"/>
    <property type="project" value="UniProtKB-KW"/>
</dbReference>
<dbReference type="SUPFAM" id="SSF51556">
    <property type="entry name" value="Metallo-dependent hydrolases"/>
    <property type="match status" value="1"/>
</dbReference>
<dbReference type="InterPro" id="IPR032466">
    <property type="entry name" value="Metal_Hydrolase"/>
</dbReference>
<evidence type="ECO:0000313" key="12">
    <source>
        <dbReference type="Proteomes" id="UP000757232"/>
    </source>
</evidence>
<evidence type="ECO:0000256" key="7">
    <source>
        <dbReference type="ARBA" id="ARBA00022975"/>
    </source>
</evidence>
<feature type="compositionally biased region" description="Polar residues" evidence="8">
    <location>
        <begin position="784"/>
        <end position="793"/>
    </location>
</feature>
<protein>
    <recommendedName>
        <fullName evidence="3">dihydroorotase</fullName>
        <ecNumber evidence="3">3.5.2.3</ecNumber>
    </recommendedName>
</protein>
<dbReference type="Pfam" id="PF04909">
    <property type="entry name" value="Amidohydro_2"/>
    <property type="match status" value="1"/>
</dbReference>
<evidence type="ECO:0000256" key="5">
    <source>
        <dbReference type="ARBA" id="ARBA00022801"/>
    </source>
</evidence>
<dbReference type="HAMAP" id="MF_00219">
    <property type="entry name" value="PyrC_classII"/>
    <property type="match status" value="1"/>
</dbReference>
<keyword evidence="5" id="KW-0378">Hydrolase</keyword>
<comment type="caution">
    <text evidence="11">The sequence shown here is derived from an EMBL/GenBank/DDBJ whole genome shotgun (WGS) entry which is preliminary data.</text>
</comment>
<keyword evidence="12" id="KW-1185">Reference proteome</keyword>
<keyword evidence="7" id="KW-0665">Pyrimidine biosynthesis</keyword>
<feature type="compositionally biased region" description="Polar residues" evidence="8">
    <location>
        <begin position="493"/>
        <end position="504"/>
    </location>
</feature>
<feature type="domain" description="Amidohydrolase-related" evidence="9">
    <location>
        <begin position="49"/>
        <end position="176"/>
    </location>
</feature>
<feature type="compositionally biased region" description="Acidic residues" evidence="8">
    <location>
        <begin position="736"/>
        <end position="751"/>
    </location>
</feature>
<dbReference type="Gene3D" id="3.20.20.140">
    <property type="entry name" value="Metal-dependent hydrolases"/>
    <property type="match status" value="1"/>
</dbReference>
<dbReference type="PANTHER" id="PTHR43137">
    <property type="entry name" value="DIHYDROOROTASE"/>
    <property type="match status" value="1"/>
</dbReference>
<evidence type="ECO:0000256" key="4">
    <source>
        <dbReference type="ARBA" id="ARBA00022723"/>
    </source>
</evidence>
<dbReference type="Pfam" id="PF26617">
    <property type="entry name" value="CcmS-like"/>
    <property type="match status" value="1"/>
</dbReference>
<evidence type="ECO:0000256" key="2">
    <source>
        <dbReference type="ARBA" id="ARBA00005631"/>
    </source>
</evidence>
<feature type="compositionally biased region" description="Basic and acidic residues" evidence="8">
    <location>
        <begin position="630"/>
        <end position="643"/>
    </location>
</feature>
<dbReference type="InterPro" id="IPR058258">
    <property type="entry name" value="CcmS-like"/>
</dbReference>
<sequence length="1033" mass="113092">MTSAELRINSPADFHVHLRQDEMCAFVTPLVRAGGFRLAYVMPNLKPPITTTEMALIYKSELQRIDPRVEYLMTLYLSPELTPDEIRKAASAGVVGVKSYPRGVTTNSDGGIESYEAYYPVFEAMQEVGMVLNLHGEVPSDHSSNICVLNAEVNFLPHLRSLHQQFPKLRIVLEHATTRAAVDLVKSLGPTVGCSVTAHHLALTVDDWAGQSFHFCKPVAKYPDDREALREIIREGHPRFFLGSDSAPHPLEAKSTSTSLSGCAAGVFTSPILLPLTAHLLESFGALDKLEAFVSTNGRAFYRLPIETGESVTLRWGGTNWGTSGWDQGDQGGWGQNGRDQDQNINAWQNAPVRDSDVQPGDSISNASYDDTVIDREAPAGPAPTPPSKDIPMLAGANSWGWAGAVDEPAVKSAMKGQNRNTMVYGSPTALGMQGMLSAIAEQRQAQHMELTEQIRQTHQRAEDLVYGTHQKGGRGKGRHGQESTNLGGGWGQTSEIGTSQHSNRLAGETNWGGGWGGAWGNDQAGKGNNWAGTAEGINTTAKSKKKRSKNRDQQSNMHANPGKKDDGLGSSWGAEGGWDGLPASTSVAPGGFGATSGTDAEANGWGTNKGDAHAAPLTQSQSWGAWTETHADHGDEKGKESKSGISGFFSRIFGRRDKKKKGKDKGKGKGKGKGKEKERGKVEIVWAEDTKVEETEKGKWNGKEKPNKSAEQGKKGKILKKQKFAEPEAMTWANPEDDENEDEDDDEEGEAVWGNGRRETEGWNDAGKGWGDAQAAPRRTSRTSEGWSNSSHGKISKAYAMATDGYGWGTGQAQKDAHVAEHRIVASHGDAFVSARAALFSKERLARDRIFWAFDPTSHGDAFVSARAALFSKERLARDRIFWAFDPNQDPRVASVLTWIQHMQTSLATYGFSKFLESKERGALFTNVEYRSPSGPHEPAFDWLTFDQIQPTMDKILQESVACYDPASQIIVFVFLLSESKRSMAIWRRKLPLPDNIHHTYGIHLTKLVAVLDKKYPIHVDELSDAYYIYTK</sequence>
<comment type="similarity">
    <text evidence="2">Belongs to the metallo-dependent hydrolases superfamily. DHOase family. Class II DHOase subfamily.</text>
</comment>
<evidence type="ECO:0000256" key="1">
    <source>
        <dbReference type="ARBA" id="ARBA00004880"/>
    </source>
</evidence>
<dbReference type="GO" id="GO:0005737">
    <property type="term" value="C:cytoplasm"/>
    <property type="evidence" value="ECO:0007669"/>
    <property type="project" value="TreeGrafter"/>
</dbReference>
<dbReference type="PROSITE" id="PS00483">
    <property type="entry name" value="DIHYDROOROTASE_2"/>
    <property type="match status" value="1"/>
</dbReference>
<accession>A0A9Q5HZM4</accession>
<dbReference type="InterPro" id="IPR002195">
    <property type="entry name" value="Dihydroorotase_CS"/>
</dbReference>
<evidence type="ECO:0000259" key="9">
    <source>
        <dbReference type="Pfam" id="PF04909"/>
    </source>
</evidence>
<proteinExistence type="inferred from homology"/>
<comment type="pathway">
    <text evidence="1">Pyrimidine metabolism; UMP biosynthesis via de novo pathway; (S)-dihydroorotate from bicarbonate: step 3/3.</text>
</comment>
<evidence type="ECO:0000259" key="10">
    <source>
        <dbReference type="Pfam" id="PF26617"/>
    </source>
</evidence>
<organism evidence="11 12">
    <name type="scientific">Sanghuangporus baumii</name>
    <name type="common">Phellinus baumii</name>
    <dbReference type="NCBI Taxonomy" id="108892"/>
    <lineage>
        <taxon>Eukaryota</taxon>
        <taxon>Fungi</taxon>
        <taxon>Dikarya</taxon>
        <taxon>Basidiomycota</taxon>
        <taxon>Agaricomycotina</taxon>
        <taxon>Agaricomycetes</taxon>
        <taxon>Hymenochaetales</taxon>
        <taxon>Hymenochaetaceae</taxon>
        <taxon>Sanghuangporus</taxon>
    </lineage>
</organism>
<dbReference type="FunFam" id="3.20.20.140:FF:000071">
    <property type="entry name" value="Dihydroorotase, homodimeric type, variant"/>
    <property type="match status" value="1"/>
</dbReference>
<dbReference type="NCBIfam" id="TIGR00856">
    <property type="entry name" value="pyrC_dimer"/>
    <property type="match status" value="1"/>
</dbReference>
<dbReference type="InterPro" id="IPR006680">
    <property type="entry name" value="Amidohydro-rel"/>
</dbReference>
<dbReference type="OrthoDB" id="1670005at2759"/>
<feature type="domain" description="CcmS related" evidence="10">
    <location>
        <begin position="867"/>
        <end position="997"/>
    </location>
</feature>
<keyword evidence="6" id="KW-0862">Zinc</keyword>
<evidence type="ECO:0000313" key="11">
    <source>
        <dbReference type="EMBL" id="OCB88851.1"/>
    </source>
</evidence>
<evidence type="ECO:0000256" key="6">
    <source>
        <dbReference type="ARBA" id="ARBA00022833"/>
    </source>
</evidence>
<dbReference type="PANTHER" id="PTHR43137:SF1">
    <property type="entry name" value="DIHYDROOROTASE"/>
    <property type="match status" value="1"/>
</dbReference>
<keyword evidence="4" id="KW-0479">Metal-binding</keyword>
<dbReference type="GO" id="GO:0046872">
    <property type="term" value="F:metal ion binding"/>
    <property type="evidence" value="ECO:0007669"/>
    <property type="project" value="UniProtKB-KW"/>
</dbReference>
<dbReference type="EC" id="3.5.2.3" evidence="3"/>
<evidence type="ECO:0000256" key="8">
    <source>
        <dbReference type="SAM" id="MobiDB-lite"/>
    </source>
</evidence>
<feature type="region of interest" description="Disordered" evidence="8">
    <location>
        <begin position="322"/>
        <end position="393"/>
    </location>
</feature>
<reference evidence="11" key="1">
    <citation type="submission" date="2016-06" db="EMBL/GenBank/DDBJ databases">
        <title>Draft Genome sequence of the fungus Inonotus baumii.</title>
        <authorList>
            <person name="Zhu H."/>
            <person name="Lin W."/>
        </authorList>
    </citation>
    <scope>NUCLEOTIDE SEQUENCE</scope>
    <source>
        <strain evidence="11">821</strain>
    </source>
</reference>
<dbReference type="GO" id="GO:0004151">
    <property type="term" value="F:dihydroorotase activity"/>
    <property type="evidence" value="ECO:0007669"/>
    <property type="project" value="UniProtKB-EC"/>
</dbReference>
<feature type="compositionally biased region" description="Gly residues" evidence="8">
    <location>
        <begin position="511"/>
        <end position="520"/>
    </location>
</feature>
<feature type="compositionally biased region" description="Basic residues" evidence="8">
    <location>
        <begin position="657"/>
        <end position="673"/>
    </location>
</feature>
<dbReference type="AlphaFoldDB" id="A0A9Q5HZM4"/>
<feature type="compositionally biased region" description="Basic and acidic residues" evidence="8">
    <location>
        <begin position="674"/>
        <end position="715"/>
    </location>
</feature>
<dbReference type="CDD" id="cd01294">
    <property type="entry name" value="DHOase"/>
    <property type="match status" value="1"/>
</dbReference>
<dbReference type="Proteomes" id="UP000757232">
    <property type="component" value="Unassembled WGS sequence"/>
</dbReference>
<dbReference type="InterPro" id="IPR004721">
    <property type="entry name" value="DHOdimr"/>
</dbReference>
<evidence type="ECO:0000256" key="3">
    <source>
        <dbReference type="ARBA" id="ARBA00012860"/>
    </source>
</evidence>